<gene>
    <name evidence="14" type="primary">Fgfr1</name>
    <name evidence="14" type="ORF">AWC38_SpisGene15289</name>
</gene>
<evidence type="ECO:0000256" key="5">
    <source>
        <dbReference type="ARBA" id="ARBA00022840"/>
    </source>
</evidence>
<sequence length="1256" mass="143014">MNVTILNFTSLTLQWPRILNTSGTAVYLVEIAFDGELARLSPYYPNQVILESKVVLKFDPCIFTPSITQRAELKDIHFQFRLFVLTENSSLSYGPQSRSIRQEKIVSNYALRWNQDSQCTVHVLFRNGETDGVYTIIGCSVSVPTTLKYTYPVDPPEAPMGDRMATNIRLAEPMTPAQDYRFFALFTWDPPVYPYKNVTDYRVTWSVQSQHSVFMYKVLDSVKSNSASISDLLPGMTYKIKVYSFFQDRKPGSEFSEALFTTPGVDPNKVKVTHLTAGQFIKSSDGSNFSVLISWEKPIFNYSSLVYKFSYKVDSKDGTEELRSNHTYFNISGILHGTLVRYWVTPHYLHDWIKGVQVFQIITAPVPSDRDTAIKNLKLGEFVRELGTSRYSVNVTWTGPVFNFTLVAYNIAYEFSGYQLDAPTVRITRDKPKILLSGIRPGESLRVKVRALFSNPNIEGEKVKLRETAPPPDENTVIVRNLTFNSFNLSTVVIEWLKPLFDESNVTKYDIIYRRRGNPGRGKTFDLQIDGERTSFIIHGLIPGDNLEVEVTPIFDATVLTGLTSTIINIPQKPDNQEVQVQNLRGGLFLEDEESNTFSVNFTWEPPPFQYSTVRSYTVSFELHGGYLRKELSCSPLQRDSHRLGCSKIGDNSTFLQVFGMFPRESVIVKVTPIYSNIHITGEMVQKTGSAPRPREELVQVNGLKYDEIFPTAKNTFRTTVSWEKPLFTHSDVKHYIYKLTAKNLPLRKRRETLLNTETTTTGTNVTIDGISRVNGVEFQVTPVFVVSAVTGADAKISLAWKSQTGKNHLSDPMSPAELAGLVIGVILSILIAVALLSWCYLERQRKIRAKGRVIGKIALMVDHWEVDGDSVTLGEELGEGAFGKVYKGVLKESTSPSRKLSMMPPKSLTRRNTLKQTEGLLVAVKMLHGMADSDQRREFLEEIQLMKAVGTHKNIVNMLGCCTVEEPMFLLVEYIPYGDLLHYLRKRRGKVKEFLGDESRGPYRSTYCETYVFDKQLGERTTVATRSDRIYVNSPDAPKDDDRKIQILSFSSKTDEKEMENKGMENKGMCKEKPETSFEVDVGFRRSSVGAGNIRYDMMRECWLENPFDRPTFTLIRERLEEMMQKDNPYLDFNVLDESRDYYNAPSFNSLIEESEDEVFEKEEGDESLKEDNDEIIIDKDQPMKDSNKNEIAPLPKPTKFPEEGENNEPVHIDKIEFNNSDFQSKDLNDFKEVEVDFDALEMALYRHGGRSIVL</sequence>
<keyword evidence="3" id="KW-0732">Signal</keyword>
<dbReference type="InterPro" id="IPR000719">
    <property type="entry name" value="Prot_kinase_dom"/>
</dbReference>
<evidence type="ECO:0000256" key="6">
    <source>
        <dbReference type="ARBA" id="ARBA00022989"/>
    </source>
</evidence>
<feature type="transmembrane region" description="Helical" evidence="11">
    <location>
        <begin position="819"/>
        <end position="842"/>
    </location>
</feature>
<dbReference type="GO" id="GO:0005886">
    <property type="term" value="C:plasma membrane"/>
    <property type="evidence" value="ECO:0007669"/>
    <property type="project" value="TreeGrafter"/>
</dbReference>
<dbReference type="InterPro" id="IPR036116">
    <property type="entry name" value="FN3_sf"/>
</dbReference>
<dbReference type="PANTHER" id="PTHR24416:SF550">
    <property type="entry name" value="FIBROBLAST GROWTH FACTOR RECEPTOR HOMOLOG 1-RELATED"/>
    <property type="match status" value="1"/>
</dbReference>
<keyword evidence="2 11" id="KW-0812">Transmembrane</keyword>
<dbReference type="GO" id="GO:0005524">
    <property type="term" value="F:ATP binding"/>
    <property type="evidence" value="ECO:0007669"/>
    <property type="project" value="UniProtKB-KW"/>
</dbReference>
<proteinExistence type="predicted"/>
<dbReference type="PROSITE" id="PS50011">
    <property type="entry name" value="PROTEIN_KINASE_DOM"/>
    <property type="match status" value="1"/>
</dbReference>
<keyword evidence="4" id="KW-0547">Nucleotide-binding</keyword>
<reference evidence="15" key="1">
    <citation type="journal article" date="2017" name="bioRxiv">
        <title>Comparative analysis of the genomes of Stylophora pistillata and Acropora digitifera provides evidence for extensive differences between species of corals.</title>
        <authorList>
            <person name="Voolstra C.R."/>
            <person name="Li Y."/>
            <person name="Liew Y.J."/>
            <person name="Baumgarten S."/>
            <person name="Zoccola D."/>
            <person name="Flot J.-F."/>
            <person name="Tambutte S."/>
            <person name="Allemand D."/>
            <person name="Aranda M."/>
        </authorList>
    </citation>
    <scope>NUCLEOTIDE SEQUENCE [LARGE SCALE GENOMIC DNA]</scope>
</reference>
<dbReference type="PROSITE" id="PS50853">
    <property type="entry name" value="FN3"/>
    <property type="match status" value="3"/>
</dbReference>
<dbReference type="SUPFAM" id="SSF49265">
    <property type="entry name" value="Fibronectin type III"/>
    <property type="match status" value="2"/>
</dbReference>
<dbReference type="EMBL" id="LSMT01000324">
    <property type="protein sequence ID" value="PFX20266.1"/>
    <property type="molecule type" value="Genomic_DNA"/>
</dbReference>
<accession>A0A2B4RSX6</accession>
<dbReference type="OrthoDB" id="4062651at2759"/>
<dbReference type="InterPro" id="IPR003961">
    <property type="entry name" value="FN3_dom"/>
</dbReference>
<dbReference type="SUPFAM" id="SSF56112">
    <property type="entry name" value="Protein kinase-like (PK-like)"/>
    <property type="match status" value="1"/>
</dbReference>
<dbReference type="SMART" id="SM00060">
    <property type="entry name" value="FN3"/>
    <property type="match status" value="4"/>
</dbReference>
<keyword evidence="9" id="KW-0325">Glycoprotein</keyword>
<dbReference type="CDD" id="cd00063">
    <property type="entry name" value="FN3"/>
    <property type="match status" value="2"/>
</dbReference>
<dbReference type="PANTHER" id="PTHR24416">
    <property type="entry name" value="TYROSINE-PROTEIN KINASE RECEPTOR"/>
    <property type="match status" value="1"/>
</dbReference>
<evidence type="ECO:0000256" key="8">
    <source>
        <dbReference type="ARBA" id="ARBA00023170"/>
    </source>
</evidence>
<keyword evidence="7 11" id="KW-0472">Membrane</keyword>
<dbReference type="GO" id="GO:0004714">
    <property type="term" value="F:transmembrane receptor protein tyrosine kinase activity"/>
    <property type="evidence" value="ECO:0007669"/>
    <property type="project" value="TreeGrafter"/>
</dbReference>
<evidence type="ECO:0000256" key="9">
    <source>
        <dbReference type="ARBA" id="ARBA00023180"/>
    </source>
</evidence>
<keyword evidence="15" id="KW-1185">Reference proteome</keyword>
<dbReference type="InterPro" id="IPR050122">
    <property type="entry name" value="RTK"/>
</dbReference>
<evidence type="ECO:0000259" key="12">
    <source>
        <dbReference type="PROSITE" id="PS50011"/>
    </source>
</evidence>
<dbReference type="GO" id="GO:0043235">
    <property type="term" value="C:receptor complex"/>
    <property type="evidence" value="ECO:0007669"/>
    <property type="project" value="TreeGrafter"/>
</dbReference>
<organism evidence="14 15">
    <name type="scientific">Stylophora pistillata</name>
    <name type="common">Smooth cauliflower coral</name>
    <dbReference type="NCBI Taxonomy" id="50429"/>
    <lineage>
        <taxon>Eukaryota</taxon>
        <taxon>Metazoa</taxon>
        <taxon>Cnidaria</taxon>
        <taxon>Anthozoa</taxon>
        <taxon>Hexacorallia</taxon>
        <taxon>Scleractinia</taxon>
        <taxon>Astrocoeniina</taxon>
        <taxon>Pocilloporidae</taxon>
        <taxon>Stylophora</taxon>
    </lineage>
</organism>
<dbReference type="STRING" id="50429.A0A2B4RSX6"/>
<dbReference type="Pfam" id="PF07714">
    <property type="entry name" value="PK_Tyr_Ser-Thr"/>
    <property type="match status" value="1"/>
</dbReference>
<evidence type="ECO:0000256" key="4">
    <source>
        <dbReference type="ARBA" id="ARBA00022741"/>
    </source>
</evidence>
<keyword evidence="8 14" id="KW-0675">Receptor</keyword>
<name>A0A2B4RSX6_STYPI</name>
<evidence type="ECO:0000256" key="10">
    <source>
        <dbReference type="SAM" id="MobiDB-lite"/>
    </source>
</evidence>
<evidence type="ECO:0000313" key="14">
    <source>
        <dbReference type="EMBL" id="PFX20266.1"/>
    </source>
</evidence>
<evidence type="ECO:0000256" key="7">
    <source>
        <dbReference type="ARBA" id="ARBA00023136"/>
    </source>
</evidence>
<protein>
    <submittedName>
        <fullName evidence="14">Fibroblast growth factor receptor 1</fullName>
    </submittedName>
</protein>
<evidence type="ECO:0000313" key="15">
    <source>
        <dbReference type="Proteomes" id="UP000225706"/>
    </source>
</evidence>
<comment type="subcellular location">
    <subcellularLocation>
        <location evidence="1">Membrane</location>
        <topology evidence="1">Single-pass membrane protein</topology>
    </subcellularLocation>
</comment>
<dbReference type="Proteomes" id="UP000225706">
    <property type="component" value="Unassembled WGS sequence"/>
</dbReference>
<evidence type="ECO:0000256" key="3">
    <source>
        <dbReference type="ARBA" id="ARBA00022729"/>
    </source>
</evidence>
<evidence type="ECO:0000259" key="13">
    <source>
        <dbReference type="PROSITE" id="PS50853"/>
    </source>
</evidence>
<dbReference type="Pfam" id="PF00041">
    <property type="entry name" value="fn3"/>
    <property type="match status" value="2"/>
</dbReference>
<dbReference type="InterPro" id="IPR013783">
    <property type="entry name" value="Ig-like_fold"/>
</dbReference>
<dbReference type="InterPro" id="IPR011009">
    <property type="entry name" value="Kinase-like_dom_sf"/>
</dbReference>
<evidence type="ECO:0000256" key="2">
    <source>
        <dbReference type="ARBA" id="ARBA00022692"/>
    </source>
</evidence>
<keyword evidence="5" id="KW-0067">ATP-binding</keyword>
<comment type="caution">
    <text evidence="14">The sequence shown here is derived from an EMBL/GenBank/DDBJ whole genome shotgun (WGS) entry which is preliminary data.</text>
</comment>
<dbReference type="Gene3D" id="2.60.40.10">
    <property type="entry name" value="Immunoglobulins"/>
    <property type="match status" value="2"/>
</dbReference>
<keyword evidence="6 11" id="KW-1133">Transmembrane helix</keyword>
<feature type="domain" description="Protein kinase" evidence="12">
    <location>
        <begin position="872"/>
        <end position="1186"/>
    </location>
</feature>
<dbReference type="InterPro" id="IPR001245">
    <property type="entry name" value="Ser-Thr/Tyr_kinase_cat_dom"/>
</dbReference>
<evidence type="ECO:0000256" key="11">
    <source>
        <dbReference type="SAM" id="Phobius"/>
    </source>
</evidence>
<dbReference type="GO" id="GO:0007169">
    <property type="term" value="P:cell surface receptor protein tyrosine kinase signaling pathway"/>
    <property type="evidence" value="ECO:0007669"/>
    <property type="project" value="TreeGrafter"/>
</dbReference>
<evidence type="ECO:0000256" key="1">
    <source>
        <dbReference type="ARBA" id="ARBA00004167"/>
    </source>
</evidence>
<feature type="domain" description="Fibronectin type-III" evidence="13">
    <location>
        <begin position="164"/>
        <end position="268"/>
    </location>
</feature>
<dbReference type="AlphaFoldDB" id="A0A2B4RSX6"/>
<feature type="domain" description="Fibronectin type-III" evidence="13">
    <location>
        <begin position="478"/>
        <end position="575"/>
    </location>
</feature>
<dbReference type="Gene3D" id="3.30.200.20">
    <property type="entry name" value="Phosphorylase Kinase, domain 1"/>
    <property type="match status" value="1"/>
</dbReference>
<feature type="domain" description="Fibronectin type-III" evidence="13">
    <location>
        <begin position="373"/>
        <end position="473"/>
    </location>
</feature>
<feature type="region of interest" description="Disordered" evidence="10">
    <location>
        <begin position="1185"/>
        <end position="1209"/>
    </location>
</feature>